<dbReference type="Proteomes" id="UP000009138">
    <property type="component" value="Unassembled WGS sequence"/>
</dbReference>
<gene>
    <name evidence="1" type="ORF">RO3G_07168</name>
</gene>
<dbReference type="RefSeq" id="XP_067517859.1">
    <property type="nucleotide sequence ID" value="XM_067661758.1"/>
</dbReference>
<dbReference type="GeneID" id="93614139"/>
<protein>
    <submittedName>
        <fullName evidence="1">Uncharacterized protein</fullName>
    </submittedName>
</protein>
<dbReference type="InParanoid" id="I1C1Y3"/>
<dbReference type="EMBL" id="CH476736">
    <property type="protein sequence ID" value="EIE82463.1"/>
    <property type="molecule type" value="Genomic_DNA"/>
</dbReference>
<dbReference type="OrthoDB" id="2233685at2759"/>
<evidence type="ECO:0000313" key="1">
    <source>
        <dbReference type="EMBL" id="EIE82463.1"/>
    </source>
</evidence>
<organism evidence="1 2">
    <name type="scientific">Rhizopus delemar (strain RA 99-880 / ATCC MYA-4621 / FGSC 9543 / NRRL 43880)</name>
    <name type="common">Mucormycosis agent</name>
    <name type="synonym">Rhizopus arrhizus var. delemar</name>
    <dbReference type="NCBI Taxonomy" id="246409"/>
    <lineage>
        <taxon>Eukaryota</taxon>
        <taxon>Fungi</taxon>
        <taxon>Fungi incertae sedis</taxon>
        <taxon>Mucoromycota</taxon>
        <taxon>Mucoromycotina</taxon>
        <taxon>Mucoromycetes</taxon>
        <taxon>Mucorales</taxon>
        <taxon>Mucorineae</taxon>
        <taxon>Rhizopodaceae</taxon>
        <taxon>Rhizopus</taxon>
    </lineage>
</organism>
<evidence type="ECO:0000313" key="2">
    <source>
        <dbReference type="Proteomes" id="UP000009138"/>
    </source>
</evidence>
<reference evidence="1 2" key="1">
    <citation type="journal article" date="2009" name="PLoS Genet.">
        <title>Genomic analysis of the basal lineage fungus Rhizopus oryzae reveals a whole-genome duplication.</title>
        <authorList>
            <person name="Ma L.-J."/>
            <person name="Ibrahim A.S."/>
            <person name="Skory C."/>
            <person name="Grabherr M.G."/>
            <person name="Burger G."/>
            <person name="Butler M."/>
            <person name="Elias M."/>
            <person name="Idnurm A."/>
            <person name="Lang B.F."/>
            <person name="Sone T."/>
            <person name="Abe A."/>
            <person name="Calvo S.E."/>
            <person name="Corrochano L.M."/>
            <person name="Engels R."/>
            <person name="Fu J."/>
            <person name="Hansberg W."/>
            <person name="Kim J.-M."/>
            <person name="Kodira C.D."/>
            <person name="Koehrsen M.J."/>
            <person name="Liu B."/>
            <person name="Miranda-Saavedra D."/>
            <person name="O'Leary S."/>
            <person name="Ortiz-Castellanos L."/>
            <person name="Poulter R."/>
            <person name="Rodriguez-Romero J."/>
            <person name="Ruiz-Herrera J."/>
            <person name="Shen Y.-Q."/>
            <person name="Zeng Q."/>
            <person name="Galagan J."/>
            <person name="Birren B.W."/>
            <person name="Cuomo C.A."/>
            <person name="Wickes B.L."/>
        </authorList>
    </citation>
    <scope>NUCLEOTIDE SEQUENCE [LARGE SCALE GENOMIC DNA]</scope>
    <source>
        <strain evidence="2">RA 99-880 / ATCC MYA-4621 / FGSC 9543 / NRRL 43880</strain>
    </source>
</reference>
<accession>I1C1Y3</accession>
<keyword evidence="2" id="KW-1185">Reference proteome</keyword>
<name>I1C1Y3_RHIO9</name>
<dbReference type="AlphaFoldDB" id="I1C1Y3"/>
<sequence length="165" mass="18384">MPGTSYSLADSNGWLVLANNGEIKPNKLETDFNPPLPQPRDIPDIIRRVVTVSLLLIFGSPFICTRFSTFDRSLAALLTAMSVPELKCCKSGVPDMDFSVLVDDESKHLRLTINQRVIKAEEQIGANWLPLEVVDNNADLNLQLKGHQEVSHDSSGSEFYFKHDT</sequence>
<proteinExistence type="predicted"/>
<dbReference type="VEuPathDB" id="FungiDB:RO3G_07168"/>